<sequence length="89" mass="10346">MDGHVSTIDLLEKAIRVISSPKVQENKELLEVKSEIERVLSEIKSAQETFMYSTDPDMIDYAIYKEKAEFARLSYLFKVAKRINNIVNY</sequence>
<protein>
    <submittedName>
        <fullName evidence="2">Uncharacterized protein</fullName>
    </submittedName>
</protein>
<evidence type="ECO:0000256" key="1">
    <source>
        <dbReference type="SAM" id="Coils"/>
    </source>
</evidence>
<dbReference type="EMBL" id="FQVG01000058">
    <property type="protein sequence ID" value="SHF34670.1"/>
    <property type="molecule type" value="Genomic_DNA"/>
</dbReference>
<keyword evidence="1" id="KW-0175">Coiled coil</keyword>
<evidence type="ECO:0000313" key="3">
    <source>
        <dbReference type="Proteomes" id="UP000184423"/>
    </source>
</evidence>
<evidence type="ECO:0000313" key="2">
    <source>
        <dbReference type="EMBL" id="SHF34670.1"/>
    </source>
</evidence>
<dbReference type="InterPro" id="IPR019644">
    <property type="entry name" value="DUF2508"/>
</dbReference>
<dbReference type="AlphaFoldDB" id="A0A1M5AWT6"/>
<dbReference type="Pfam" id="PF10704">
    <property type="entry name" value="DUF2508"/>
    <property type="match status" value="1"/>
</dbReference>
<proteinExistence type="predicted"/>
<dbReference type="RefSeq" id="WP_073249844.1">
    <property type="nucleotide sequence ID" value="NZ_FQVG01000058.1"/>
</dbReference>
<accession>A0A1M5AWT6</accession>
<gene>
    <name evidence="2" type="ORF">SAMN02746091_02313</name>
</gene>
<keyword evidence="3" id="KW-1185">Reference proteome</keyword>
<reference evidence="3" key="1">
    <citation type="submission" date="2016-11" db="EMBL/GenBank/DDBJ databases">
        <authorList>
            <person name="Varghese N."/>
            <person name="Submissions S."/>
        </authorList>
    </citation>
    <scope>NUCLEOTIDE SEQUENCE [LARGE SCALE GENOMIC DNA]</scope>
    <source>
        <strain evidence="3">DSM 10124</strain>
    </source>
</reference>
<name>A0A1M5AWT6_9CLOT</name>
<organism evidence="2 3">
    <name type="scientific">Caloramator proteoclasticus DSM 10124</name>
    <dbReference type="NCBI Taxonomy" id="1121262"/>
    <lineage>
        <taxon>Bacteria</taxon>
        <taxon>Bacillati</taxon>
        <taxon>Bacillota</taxon>
        <taxon>Clostridia</taxon>
        <taxon>Eubacteriales</taxon>
        <taxon>Clostridiaceae</taxon>
        <taxon>Caloramator</taxon>
    </lineage>
</organism>
<dbReference type="Proteomes" id="UP000184423">
    <property type="component" value="Unassembled WGS sequence"/>
</dbReference>
<feature type="coiled-coil region" evidence="1">
    <location>
        <begin position="22"/>
        <end position="49"/>
    </location>
</feature>